<reference evidence="2 3" key="1">
    <citation type="journal article" date="2007" name="Nature">
        <title>Evolution of genes and genomes on the Drosophila phylogeny.</title>
        <authorList>
            <consortium name="Drosophila 12 Genomes Consortium"/>
            <person name="Clark A.G."/>
            <person name="Eisen M.B."/>
            <person name="Smith D.R."/>
            <person name="Bergman C.M."/>
            <person name="Oliver B."/>
            <person name="Markow T.A."/>
            <person name="Kaufman T.C."/>
            <person name="Kellis M."/>
            <person name="Gelbart W."/>
            <person name="Iyer V.N."/>
            <person name="Pollard D.A."/>
            <person name="Sackton T.B."/>
            <person name="Larracuente A.M."/>
            <person name="Singh N.D."/>
            <person name="Abad J.P."/>
            <person name="Abt D.N."/>
            <person name="Adryan B."/>
            <person name="Aguade M."/>
            <person name="Akashi H."/>
            <person name="Anderson W.W."/>
            <person name="Aquadro C.F."/>
            <person name="Ardell D.H."/>
            <person name="Arguello R."/>
            <person name="Artieri C.G."/>
            <person name="Barbash D.A."/>
            <person name="Barker D."/>
            <person name="Barsanti P."/>
            <person name="Batterham P."/>
            <person name="Batzoglou S."/>
            <person name="Begun D."/>
            <person name="Bhutkar A."/>
            <person name="Blanco E."/>
            <person name="Bosak S.A."/>
            <person name="Bradley R.K."/>
            <person name="Brand A.D."/>
            <person name="Brent M.R."/>
            <person name="Brooks A.N."/>
            <person name="Brown R.H."/>
            <person name="Butlin R.K."/>
            <person name="Caggese C."/>
            <person name="Calvi B.R."/>
            <person name="Bernardo de Carvalho A."/>
            <person name="Caspi A."/>
            <person name="Castrezana S."/>
            <person name="Celniker S.E."/>
            <person name="Chang J.L."/>
            <person name="Chapple C."/>
            <person name="Chatterji S."/>
            <person name="Chinwalla A."/>
            <person name="Civetta A."/>
            <person name="Clifton S.W."/>
            <person name="Comeron J.M."/>
            <person name="Costello J.C."/>
            <person name="Coyne J.A."/>
            <person name="Daub J."/>
            <person name="David R.G."/>
            <person name="Delcher A.L."/>
            <person name="Delehaunty K."/>
            <person name="Do C.B."/>
            <person name="Ebling H."/>
            <person name="Edwards K."/>
            <person name="Eickbush T."/>
            <person name="Evans J.D."/>
            <person name="Filipski A."/>
            <person name="Findeiss S."/>
            <person name="Freyhult E."/>
            <person name="Fulton L."/>
            <person name="Fulton R."/>
            <person name="Garcia A.C."/>
            <person name="Gardiner A."/>
            <person name="Garfield D.A."/>
            <person name="Garvin B.E."/>
            <person name="Gibson G."/>
            <person name="Gilbert D."/>
            <person name="Gnerre S."/>
            <person name="Godfrey J."/>
            <person name="Good R."/>
            <person name="Gotea V."/>
            <person name="Gravely B."/>
            <person name="Greenberg A.J."/>
            <person name="Griffiths-Jones S."/>
            <person name="Gross S."/>
            <person name="Guigo R."/>
            <person name="Gustafson E.A."/>
            <person name="Haerty W."/>
            <person name="Hahn M.W."/>
            <person name="Halligan D.L."/>
            <person name="Halpern A.L."/>
            <person name="Halter G.M."/>
            <person name="Han M.V."/>
            <person name="Heger A."/>
            <person name="Hillier L."/>
            <person name="Hinrichs A.S."/>
            <person name="Holmes I."/>
            <person name="Hoskins R.A."/>
            <person name="Hubisz M.J."/>
            <person name="Hultmark D."/>
            <person name="Huntley M.A."/>
            <person name="Jaffe D.B."/>
            <person name="Jagadeeshan S."/>
            <person name="Jeck W.R."/>
            <person name="Johnson J."/>
            <person name="Jones C.D."/>
            <person name="Jordan W.C."/>
            <person name="Karpen G.H."/>
            <person name="Kataoka E."/>
            <person name="Keightley P.D."/>
            <person name="Kheradpour P."/>
            <person name="Kirkness E.F."/>
            <person name="Koerich L.B."/>
            <person name="Kristiansen K."/>
            <person name="Kudrna D."/>
            <person name="Kulathinal R.J."/>
            <person name="Kumar S."/>
            <person name="Kwok R."/>
            <person name="Lander E."/>
            <person name="Langley C.H."/>
            <person name="Lapoint R."/>
            <person name="Lazzaro B.P."/>
            <person name="Lee S.J."/>
            <person name="Levesque L."/>
            <person name="Li R."/>
            <person name="Lin C.F."/>
            <person name="Lin M.F."/>
            <person name="Lindblad-Toh K."/>
            <person name="Llopart A."/>
            <person name="Long M."/>
            <person name="Low L."/>
            <person name="Lozovsky E."/>
            <person name="Lu J."/>
            <person name="Luo M."/>
            <person name="Machado C.A."/>
            <person name="Makalowski W."/>
            <person name="Marzo M."/>
            <person name="Matsuda M."/>
            <person name="Matzkin L."/>
            <person name="McAllister B."/>
            <person name="McBride C.S."/>
            <person name="McKernan B."/>
            <person name="McKernan K."/>
            <person name="Mendez-Lago M."/>
            <person name="Minx P."/>
            <person name="Mollenhauer M.U."/>
            <person name="Montooth K."/>
            <person name="Mount S.M."/>
            <person name="Mu X."/>
            <person name="Myers E."/>
            <person name="Negre B."/>
            <person name="Newfeld S."/>
            <person name="Nielsen R."/>
            <person name="Noor M.A."/>
            <person name="O'Grady P."/>
            <person name="Pachter L."/>
            <person name="Papaceit M."/>
            <person name="Parisi M.J."/>
            <person name="Parisi M."/>
            <person name="Parts L."/>
            <person name="Pedersen J.S."/>
            <person name="Pesole G."/>
            <person name="Phillippy A.M."/>
            <person name="Ponting C.P."/>
            <person name="Pop M."/>
            <person name="Porcelli D."/>
            <person name="Powell J.R."/>
            <person name="Prohaska S."/>
            <person name="Pruitt K."/>
            <person name="Puig M."/>
            <person name="Quesneville H."/>
            <person name="Ram K.R."/>
            <person name="Rand D."/>
            <person name="Rasmussen M.D."/>
            <person name="Reed L.K."/>
            <person name="Reenan R."/>
            <person name="Reily A."/>
            <person name="Remington K.A."/>
            <person name="Rieger T.T."/>
            <person name="Ritchie M.G."/>
            <person name="Robin C."/>
            <person name="Rogers Y.H."/>
            <person name="Rohde C."/>
            <person name="Rozas J."/>
            <person name="Rubenfield M.J."/>
            <person name="Ruiz A."/>
            <person name="Russo S."/>
            <person name="Salzberg S.L."/>
            <person name="Sanchez-Gracia A."/>
            <person name="Saranga D.J."/>
            <person name="Sato H."/>
            <person name="Schaeffer S.W."/>
            <person name="Schatz M.C."/>
            <person name="Schlenke T."/>
            <person name="Schwartz R."/>
            <person name="Segarra C."/>
            <person name="Singh R.S."/>
            <person name="Sirot L."/>
            <person name="Sirota M."/>
            <person name="Sisneros N.B."/>
            <person name="Smith C.D."/>
            <person name="Smith T.F."/>
            <person name="Spieth J."/>
            <person name="Stage D.E."/>
            <person name="Stark A."/>
            <person name="Stephan W."/>
            <person name="Strausberg R.L."/>
            <person name="Strempel S."/>
            <person name="Sturgill D."/>
            <person name="Sutton G."/>
            <person name="Sutton G.G."/>
            <person name="Tao W."/>
            <person name="Teichmann S."/>
            <person name="Tobari Y.N."/>
            <person name="Tomimura Y."/>
            <person name="Tsolas J.M."/>
            <person name="Valente V.L."/>
            <person name="Venter E."/>
            <person name="Venter J.C."/>
            <person name="Vicario S."/>
            <person name="Vieira F.G."/>
            <person name="Vilella A.J."/>
            <person name="Villasante A."/>
            <person name="Walenz B."/>
            <person name="Wang J."/>
            <person name="Wasserman M."/>
            <person name="Watts T."/>
            <person name="Wilson D."/>
            <person name="Wilson R.K."/>
            <person name="Wing R.A."/>
            <person name="Wolfner M.F."/>
            <person name="Wong A."/>
            <person name="Wong G.K."/>
            <person name="Wu C.I."/>
            <person name="Wu G."/>
            <person name="Yamamoto D."/>
            <person name="Yang H.P."/>
            <person name="Yang S.P."/>
            <person name="Yorke J.A."/>
            <person name="Yoshida K."/>
            <person name="Zdobnov E."/>
            <person name="Zhang P."/>
            <person name="Zhang Y."/>
            <person name="Zimin A.V."/>
            <person name="Baldwin J."/>
            <person name="Abdouelleil A."/>
            <person name="Abdulkadir J."/>
            <person name="Abebe A."/>
            <person name="Abera B."/>
            <person name="Abreu J."/>
            <person name="Acer S.C."/>
            <person name="Aftuck L."/>
            <person name="Alexander A."/>
            <person name="An P."/>
            <person name="Anderson E."/>
            <person name="Anderson S."/>
            <person name="Arachi H."/>
            <person name="Azer M."/>
            <person name="Bachantsang P."/>
            <person name="Barry A."/>
            <person name="Bayul T."/>
            <person name="Berlin A."/>
            <person name="Bessette D."/>
            <person name="Bloom T."/>
            <person name="Blye J."/>
            <person name="Boguslavskiy L."/>
            <person name="Bonnet C."/>
            <person name="Boukhgalter B."/>
            <person name="Bourzgui I."/>
            <person name="Brown A."/>
            <person name="Cahill P."/>
            <person name="Channer S."/>
            <person name="Cheshatsang Y."/>
            <person name="Chuda L."/>
            <person name="Citroen M."/>
            <person name="Collymore A."/>
            <person name="Cooke P."/>
            <person name="Costello M."/>
            <person name="D'Aco K."/>
            <person name="Daza R."/>
            <person name="De Haan G."/>
            <person name="DeGray S."/>
            <person name="DeMaso C."/>
            <person name="Dhargay N."/>
            <person name="Dooley K."/>
            <person name="Dooley E."/>
            <person name="Doricent M."/>
            <person name="Dorje P."/>
            <person name="Dorjee K."/>
            <person name="Dupes A."/>
            <person name="Elong R."/>
            <person name="Falk J."/>
            <person name="Farina A."/>
            <person name="Faro S."/>
            <person name="Ferguson D."/>
            <person name="Fisher S."/>
            <person name="Foley C.D."/>
            <person name="Franke A."/>
            <person name="Friedrich D."/>
            <person name="Gadbois L."/>
            <person name="Gearin G."/>
            <person name="Gearin C.R."/>
            <person name="Giannoukos G."/>
            <person name="Goode T."/>
            <person name="Graham J."/>
            <person name="Grandbois E."/>
            <person name="Grewal S."/>
            <person name="Gyaltsen K."/>
            <person name="Hafez N."/>
            <person name="Hagos B."/>
            <person name="Hall J."/>
            <person name="Henson C."/>
            <person name="Hollinger A."/>
            <person name="Honan T."/>
            <person name="Huard M.D."/>
            <person name="Hughes L."/>
            <person name="Hurhula B."/>
            <person name="Husby M.E."/>
            <person name="Kamat A."/>
            <person name="Kanga B."/>
            <person name="Kashin S."/>
            <person name="Khazanovich D."/>
            <person name="Kisner P."/>
            <person name="Lance K."/>
            <person name="Lara M."/>
            <person name="Lee W."/>
            <person name="Lennon N."/>
            <person name="Letendre F."/>
            <person name="LeVine R."/>
            <person name="Lipovsky A."/>
            <person name="Liu X."/>
            <person name="Liu J."/>
            <person name="Liu S."/>
            <person name="Lokyitsang T."/>
            <person name="Lokyitsang Y."/>
            <person name="Lubonja R."/>
            <person name="Lui A."/>
            <person name="MacDonald P."/>
            <person name="Magnisalis V."/>
            <person name="Maru K."/>
            <person name="Matthews C."/>
            <person name="McCusker W."/>
            <person name="McDonough S."/>
            <person name="Mehta T."/>
            <person name="Meldrim J."/>
            <person name="Meneus L."/>
            <person name="Mihai O."/>
            <person name="Mihalev A."/>
            <person name="Mihova T."/>
            <person name="Mittelman R."/>
            <person name="Mlenga V."/>
            <person name="Montmayeur A."/>
            <person name="Mulrain L."/>
            <person name="Navidi A."/>
            <person name="Naylor J."/>
            <person name="Negash T."/>
            <person name="Nguyen T."/>
            <person name="Nguyen N."/>
            <person name="Nicol R."/>
            <person name="Norbu C."/>
            <person name="Norbu N."/>
            <person name="Novod N."/>
            <person name="O'Neill B."/>
            <person name="Osman S."/>
            <person name="Markiewicz E."/>
            <person name="Oyono O.L."/>
            <person name="Patti C."/>
            <person name="Phunkhang P."/>
            <person name="Pierre F."/>
            <person name="Priest M."/>
            <person name="Raghuraman S."/>
            <person name="Rege F."/>
            <person name="Reyes R."/>
            <person name="Rise C."/>
            <person name="Rogov P."/>
            <person name="Ross K."/>
            <person name="Ryan E."/>
            <person name="Settipalli S."/>
            <person name="Shea T."/>
            <person name="Sherpa N."/>
            <person name="Shi L."/>
            <person name="Shih D."/>
            <person name="Sparrow T."/>
            <person name="Spaulding J."/>
            <person name="Stalker J."/>
            <person name="Stange-Thomann N."/>
            <person name="Stavropoulos S."/>
            <person name="Stone C."/>
            <person name="Strader C."/>
            <person name="Tesfaye S."/>
            <person name="Thomson T."/>
            <person name="Thoulutsang Y."/>
            <person name="Thoulutsang D."/>
            <person name="Topham K."/>
            <person name="Topping I."/>
            <person name="Tsamla T."/>
            <person name="Vassiliev H."/>
            <person name="Vo A."/>
            <person name="Wangchuk T."/>
            <person name="Wangdi T."/>
            <person name="Weiand M."/>
            <person name="Wilkinson J."/>
            <person name="Wilson A."/>
            <person name="Yadav S."/>
            <person name="Young G."/>
            <person name="Yu Q."/>
            <person name="Zembek L."/>
            <person name="Zhong D."/>
            <person name="Zimmer A."/>
            <person name="Zwirko Z."/>
            <person name="Jaffe D.B."/>
            <person name="Alvarez P."/>
            <person name="Brockman W."/>
            <person name="Butler J."/>
            <person name="Chin C."/>
            <person name="Gnerre S."/>
            <person name="Grabherr M."/>
            <person name="Kleber M."/>
            <person name="Mauceli E."/>
            <person name="MacCallum I."/>
        </authorList>
    </citation>
    <scope>NUCLEOTIDE SEQUENCE [LARGE SCALE GENOMIC DNA]</scope>
    <source>
        <strain evidence="3">MSH-3 / Tucson 14011-0111.49</strain>
    </source>
</reference>
<dbReference type="HOGENOM" id="CLU_2724890_0_0_1"/>
<dbReference type="EMBL" id="CH693255">
    <property type="protein sequence ID" value="EDW36553.1"/>
    <property type="molecule type" value="Genomic_DNA"/>
</dbReference>
<protein>
    <submittedName>
        <fullName evidence="2">GL10066</fullName>
    </submittedName>
</protein>
<dbReference type="AlphaFoldDB" id="B4IRG5"/>
<keyword evidence="3" id="KW-1185">Reference proteome</keyword>
<gene>
    <name evidence="2" type="primary">Dper\GL10066</name>
    <name evidence="2" type="ORF">Dper_GL10066</name>
</gene>
<evidence type="ECO:0000313" key="2">
    <source>
        <dbReference type="EMBL" id="EDW36553.1"/>
    </source>
</evidence>
<feature type="compositionally biased region" description="Gly residues" evidence="1">
    <location>
        <begin position="46"/>
        <end position="55"/>
    </location>
</feature>
<sequence length="72" mass="7752">MANRPIGDHQCHPVCVKYKQHVLVSERPLCLPSPPKGAWARWETARGGGTGGTGPRSGWTGIRHNPSSVRGP</sequence>
<accession>B4IRG5</accession>
<name>B4IRG5_DROPE</name>
<evidence type="ECO:0000313" key="3">
    <source>
        <dbReference type="Proteomes" id="UP000008744"/>
    </source>
</evidence>
<dbReference type="Proteomes" id="UP000008744">
    <property type="component" value="Unassembled WGS sequence"/>
</dbReference>
<proteinExistence type="predicted"/>
<organism evidence="3">
    <name type="scientific">Drosophila persimilis</name>
    <name type="common">Fruit fly</name>
    <dbReference type="NCBI Taxonomy" id="7234"/>
    <lineage>
        <taxon>Eukaryota</taxon>
        <taxon>Metazoa</taxon>
        <taxon>Ecdysozoa</taxon>
        <taxon>Arthropoda</taxon>
        <taxon>Hexapoda</taxon>
        <taxon>Insecta</taxon>
        <taxon>Pterygota</taxon>
        <taxon>Neoptera</taxon>
        <taxon>Endopterygota</taxon>
        <taxon>Diptera</taxon>
        <taxon>Brachycera</taxon>
        <taxon>Muscomorpha</taxon>
        <taxon>Ephydroidea</taxon>
        <taxon>Drosophilidae</taxon>
        <taxon>Drosophila</taxon>
        <taxon>Sophophora</taxon>
    </lineage>
</organism>
<feature type="region of interest" description="Disordered" evidence="1">
    <location>
        <begin position="43"/>
        <end position="72"/>
    </location>
</feature>
<evidence type="ECO:0000256" key="1">
    <source>
        <dbReference type="SAM" id="MobiDB-lite"/>
    </source>
</evidence>